<protein>
    <recommendedName>
        <fullName evidence="2">DNA primase/polymerase bifunctional N-terminal domain-containing protein</fullName>
    </recommendedName>
</protein>
<dbReference type="RefSeq" id="WP_179767354.1">
    <property type="nucleotide sequence ID" value="NZ_JACCFO010000001.1"/>
</dbReference>
<dbReference type="CDD" id="cd04859">
    <property type="entry name" value="Prim_Pol"/>
    <property type="match status" value="1"/>
</dbReference>
<feature type="region of interest" description="Disordered" evidence="1">
    <location>
        <begin position="297"/>
        <end position="321"/>
    </location>
</feature>
<name>A0A853BN73_9ACTN</name>
<keyword evidence="4" id="KW-1185">Reference proteome</keyword>
<dbReference type="EMBL" id="JACCFO010000001">
    <property type="protein sequence ID" value="NYI95902.1"/>
    <property type="molecule type" value="Genomic_DNA"/>
</dbReference>
<comment type="caution">
    <text evidence="3">The sequence shown here is derived from an EMBL/GenBank/DDBJ whole genome shotgun (WGS) entry which is preliminary data.</text>
</comment>
<evidence type="ECO:0000259" key="2">
    <source>
        <dbReference type="SMART" id="SM00943"/>
    </source>
</evidence>
<gene>
    <name evidence="3" type="ORF">HNR12_002179</name>
</gene>
<feature type="compositionally biased region" description="Low complexity" evidence="1">
    <location>
        <begin position="312"/>
        <end position="321"/>
    </location>
</feature>
<dbReference type="SMART" id="SM00943">
    <property type="entry name" value="Prim-Pol"/>
    <property type="match status" value="1"/>
</dbReference>
<sequence>MTFTRLDYALAAARRGWPVFPLRPGTKQPAIRAWERAATTGPDRIRAWWDQWPDANPGIATGRAGLVVIDLDQPKPGQRPPSEWDRPGITDGADVLAALAEQAGVRRLLLDTFTVRTRRGGTHLYYAAPPGAVLGNTSGTLGWLIDTRARGGYVVGPGSRVTSDDGQDGSYEVVCTAPPARLPGWLAHRLTPRVPPTTAADASQSGGDAVLAAVAAGPDQRRTAYATAALRGELDKVATAPEGQRNQTLYIAAVSLGQLAAQGLLDAAAVADALQSAAEANTSGPPNSSREIAATIHSGLTRGLTVPRRTRTPATAPKEAA</sequence>
<dbReference type="AlphaFoldDB" id="A0A853BN73"/>
<evidence type="ECO:0000313" key="3">
    <source>
        <dbReference type="EMBL" id="NYI95902.1"/>
    </source>
</evidence>
<dbReference type="SUPFAM" id="SSF56747">
    <property type="entry name" value="Prim-pol domain"/>
    <property type="match status" value="1"/>
</dbReference>
<feature type="domain" description="DNA primase/polymerase bifunctional N-terminal" evidence="2">
    <location>
        <begin position="9"/>
        <end position="186"/>
    </location>
</feature>
<dbReference type="Gene3D" id="3.30.720.160">
    <property type="entry name" value="Bifunctional DNA primase/polymerase, N-terminal"/>
    <property type="match status" value="1"/>
</dbReference>
<evidence type="ECO:0000313" key="4">
    <source>
        <dbReference type="Proteomes" id="UP000575985"/>
    </source>
</evidence>
<proteinExistence type="predicted"/>
<organism evidence="3 4">
    <name type="scientific">Streptomonospora nanhaiensis</name>
    <dbReference type="NCBI Taxonomy" id="1323731"/>
    <lineage>
        <taxon>Bacteria</taxon>
        <taxon>Bacillati</taxon>
        <taxon>Actinomycetota</taxon>
        <taxon>Actinomycetes</taxon>
        <taxon>Streptosporangiales</taxon>
        <taxon>Nocardiopsidaceae</taxon>
        <taxon>Streptomonospora</taxon>
    </lineage>
</organism>
<reference evidence="3 4" key="1">
    <citation type="submission" date="2020-07" db="EMBL/GenBank/DDBJ databases">
        <title>Sequencing the genomes of 1000 actinobacteria strains.</title>
        <authorList>
            <person name="Klenk H.-P."/>
        </authorList>
    </citation>
    <scope>NUCLEOTIDE SEQUENCE [LARGE SCALE GENOMIC DNA]</scope>
    <source>
        <strain evidence="3 4">DSM 45927</strain>
    </source>
</reference>
<accession>A0A853BN73</accession>
<dbReference type="Pfam" id="PF09250">
    <property type="entry name" value="Prim-Pol"/>
    <property type="match status" value="1"/>
</dbReference>
<evidence type="ECO:0000256" key="1">
    <source>
        <dbReference type="SAM" id="MobiDB-lite"/>
    </source>
</evidence>
<dbReference type="Proteomes" id="UP000575985">
    <property type="component" value="Unassembled WGS sequence"/>
</dbReference>
<dbReference type="InterPro" id="IPR015330">
    <property type="entry name" value="DNA_primase/pol_bifunc_N"/>
</dbReference>